<accession>A0A238FD71</accession>
<dbReference type="AlphaFoldDB" id="A0A238FD71"/>
<protein>
    <submittedName>
        <fullName evidence="2">BQ2448_1455 protein</fullName>
    </submittedName>
</protein>
<dbReference type="EMBL" id="FMSP01000005">
    <property type="protein sequence ID" value="SCV70061.1"/>
    <property type="molecule type" value="Genomic_DNA"/>
</dbReference>
<gene>
    <name evidence="2" type="ORF">BQ2448_1455</name>
</gene>
<dbReference type="STRING" id="269621.A0A238FD71"/>
<proteinExistence type="predicted"/>
<reference evidence="3" key="1">
    <citation type="submission" date="2016-09" db="EMBL/GenBank/DDBJ databases">
        <authorList>
            <person name="Jeantristanb JTB J.-T."/>
            <person name="Ricardo R."/>
        </authorList>
    </citation>
    <scope>NUCLEOTIDE SEQUENCE [LARGE SCALE GENOMIC DNA]</scope>
</reference>
<organism evidence="2 3">
    <name type="scientific">Microbotryum intermedium</name>
    <dbReference type="NCBI Taxonomy" id="269621"/>
    <lineage>
        <taxon>Eukaryota</taxon>
        <taxon>Fungi</taxon>
        <taxon>Dikarya</taxon>
        <taxon>Basidiomycota</taxon>
        <taxon>Pucciniomycotina</taxon>
        <taxon>Microbotryomycetes</taxon>
        <taxon>Microbotryales</taxon>
        <taxon>Microbotryaceae</taxon>
        <taxon>Microbotryum</taxon>
    </lineage>
</organism>
<feature type="compositionally biased region" description="Polar residues" evidence="1">
    <location>
        <begin position="350"/>
        <end position="360"/>
    </location>
</feature>
<keyword evidence="3" id="KW-1185">Reference proteome</keyword>
<dbReference type="OrthoDB" id="2538954at2759"/>
<name>A0A238FD71_9BASI</name>
<feature type="region of interest" description="Disordered" evidence="1">
    <location>
        <begin position="316"/>
        <end position="372"/>
    </location>
</feature>
<sequence>MASPSEATTVSFAPPPLAPRLNALLKTCAPFHWFDPPPHYDGPDHSTASRKQADAGTAFECVSRLGGSLWSHRLSPASRAVNSFFGLLRQHPSLFNLFCAKMAGIERAPGLEQMPRIFEVDVVCAFTLLFQVGLKSATAELLNHYTSIVEVAETPSSASGPTTVTPALYSLQLTNQPSSALRTRGDALVQISRGVDKVVVSSIAIEYKRDIVHHSLTKEPTTSRGLEIPTLDHTSPVPLQNLETEHSVGPDAVATKAIIQLVNWPSLSTLGDARLAETLGVDLPMRSLVVSFFALAFDVVHKVAAPDDSTIDQLLVADPKPSNQPRPLLADNSGKEDGSCGPSRKARKTSAANNTATRRSSAPIKGREAQLRSKSITVTKDRQFEIKASLSNGHWSTMSYTGTSRVDLVEIEFNIVSSVSSASPLSSRRSPNPSQASEFIKGLHLSDAVLQWLAENPMGELTDDRIPLGSSERFESTADLRLEKLVGTGSTAGGWLANVIRTNRPSESPDTKFPLVDDPVLNKTYFLKLVSCQFAGSVIRETLFYQQVFPHLPDHLRCYLPRYHGTYRGSNGNGYAMVFENVGKHMNERDYYGSPGQWW</sequence>
<dbReference type="Proteomes" id="UP000198372">
    <property type="component" value="Unassembled WGS sequence"/>
</dbReference>
<evidence type="ECO:0000256" key="1">
    <source>
        <dbReference type="SAM" id="MobiDB-lite"/>
    </source>
</evidence>
<evidence type="ECO:0000313" key="3">
    <source>
        <dbReference type="Proteomes" id="UP000198372"/>
    </source>
</evidence>
<evidence type="ECO:0000313" key="2">
    <source>
        <dbReference type="EMBL" id="SCV70061.1"/>
    </source>
</evidence>